<dbReference type="EMBL" id="JACAZF010000003">
    <property type="protein sequence ID" value="KAF7309579.1"/>
    <property type="molecule type" value="Genomic_DNA"/>
</dbReference>
<accession>A0A8H6WEK9</accession>
<dbReference type="Proteomes" id="UP000636479">
    <property type="component" value="Unassembled WGS sequence"/>
</dbReference>
<dbReference type="PROSITE" id="PS50054">
    <property type="entry name" value="TYR_PHOSPHATASE_DUAL"/>
    <property type="match status" value="1"/>
</dbReference>
<comment type="catalytic activity">
    <reaction evidence="4">
        <text>O-phospho-L-seryl-[protein] + H2O = L-seryl-[protein] + phosphate</text>
        <dbReference type="Rhea" id="RHEA:20629"/>
        <dbReference type="Rhea" id="RHEA-COMP:9863"/>
        <dbReference type="Rhea" id="RHEA-COMP:11604"/>
        <dbReference type="ChEBI" id="CHEBI:15377"/>
        <dbReference type="ChEBI" id="CHEBI:29999"/>
        <dbReference type="ChEBI" id="CHEBI:43474"/>
        <dbReference type="ChEBI" id="CHEBI:83421"/>
        <dbReference type="EC" id="3.1.3.16"/>
    </reaction>
</comment>
<evidence type="ECO:0000259" key="6">
    <source>
        <dbReference type="PROSITE" id="PS50054"/>
    </source>
</evidence>
<keyword evidence="3" id="KW-0904">Protein phosphatase</keyword>
<dbReference type="OrthoDB" id="2017893at2759"/>
<dbReference type="AlphaFoldDB" id="A0A8H6WEK9"/>
<organism evidence="8 9">
    <name type="scientific">Mycena indigotica</name>
    <dbReference type="NCBI Taxonomy" id="2126181"/>
    <lineage>
        <taxon>Eukaryota</taxon>
        <taxon>Fungi</taxon>
        <taxon>Dikarya</taxon>
        <taxon>Basidiomycota</taxon>
        <taxon>Agaricomycotina</taxon>
        <taxon>Agaricomycetes</taxon>
        <taxon>Agaricomycetidae</taxon>
        <taxon>Agaricales</taxon>
        <taxon>Marasmiineae</taxon>
        <taxon>Mycenaceae</taxon>
        <taxon>Mycena</taxon>
    </lineage>
</organism>
<dbReference type="GO" id="GO:0005829">
    <property type="term" value="C:cytosol"/>
    <property type="evidence" value="ECO:0007669"/>
    <property type="project" value="TreeGrafter"/>
</dbReference>
<evidence type="ECO:0000256" key="1">
    <source>
        <dbReference type="ARBA" id="ARBA00008601"/>
    </source>
</evidence>
<dbReference type="InterPro" id="IPR016130">
    <property type="entry name" value="Tyr_Pase_AS"/>
</dbReference>
<dbReference type="InterPro" id="IPR020422">
    <property type="entry name" value="TYR_PHOSPHATASE_DUAL_dom"/>
</dbReference>
<dbReference type="InterPro" id="IPR000340">
    <property type="entry name" value="Dual-sp_phosphatase_cat-dom"/>
</dbReference>
<evidence type="ECO:0000313" key="9">
    <source>
        <dbReference type="Proteomes" id="UP000636479"/>
    </source>
</evidence>
<evidence type="ECO:0008006" key="10">
    <source>
        <dbReference type="Google" id="ProtNLM"/>
    </source>
</evidence>
<evidence type="ECO:0000259" key="7">
    <source>
        <dbReference type="PROSITE" id="PS50056"/>
    </source>
</evidence>
<dbReference type="Gene3D" id="3.90.190.10">
    <property type="entry name" value="Protein tyrosine phosphatase superfamily"/>
    <property type="match status" value="1"/>
</dbReference>
<dbReference type="SUPFAM" id="SSF52799">
    <property type="entry name" value="(Phosphotyrosine protein) phosphatases II"/>
    <property type="match status" value="1"/>
</dbReference>
<evidence type="ECO:0000313" key="8">
    <source>
        <dbReference type="EMBL" id="KAF7309579.1"/>
    </source>
</evidence>
<dbReference type="InterPro" id="IPR000387">
    <property type="entry name" value="Tyr_Pase_dom"/>
</dbReference>
<dbReference type="GO" id="GO:0007165">
    <property type="term" value="P:signal transduction"/>
    <property type="evidence" value="ECO:0007669"/>
    <property type="project" value="TreeGrafter"/>
</dbReference>
<dbReference type="PROSITE" id="PS50056">
    <property type="entry name" value="TYR_PHOSPHATASE_2"/>
    <property type="match status" value="1"/>
</dbReference>
<keyword evidence="9" id="KW-1185">Reference proteome</keyword>
<name>A0A8H6WEK9_9AGAR</name>
<evidence type="ECO:0000256" key="3">
    <source>
        <dbReference type="ARBA" id="ARBA00022912"/>
    </source>
</evidence>
<dbReference type="RefSeq" id="XP_037223029.1">
    <property type="nucleotide sequence ID" value="XM_037360144.1"/>
</dbReference>
<feature type="domain" description="Tyrosine specific protein phosphatases" evidence="7">
    <location>
        <begin position="90"/>
        <end position="154"/>
    </location>
</feature>
<dbReference type="PROSITE" id="PS00383">
    <property type="entry name" value="TYR_PHOSPHATASE_1"/>
    <property type="match status" value="1"/>
</dbReference>
<evidence type="ECO:0000256" key="5">
    <source>
        <dbReference type="ARBA" id="ARBA00048336"/>
    </source>
</evidence>
<dbReference type="PANTHER" id="PTHR45948">
    <property type="entry name" value="DUAL SPECIFICITY PROTEIN PHOSPHATASE DDB_G0269404-RELATED"/>
    <property type="match status" value="1"/>
</dbReference>
<proteinExistence type="inferred from homology"/>
<keyword evidence="2" id="KW-0378">Hydrolase</keyword>
<comment type="catalytic activity">
    <reaction evidence="5">
        <text>O-phospho-L-threonyl-[protein] + H2O = L-threonyl-[protein] + phosphate</text>
        <dbReference type="Rhea" id="RHEA:47004"/>
        <dbReference type="Rhea" id="RHEA-COMP:11060"/>
        <dbReference type="Rhea" id="RHEA-COMP:11605"/>
        <dbReference type="ChEBI" id="CHEBI:15377"/>
        <dbReference type="ChEBI" id="CHEBI:30013"/>
        <dbReference type="ChEBI" id="CHEBI:43474"/>
        <dbReference type="ChEBI" id="CHEBI:61977"/>
        <dbReference type="EC" id="3.1.3.16"/>
    </reaction>
</comment>
<dbReference type="GO" id="GO:0004722">
    <property type="term" value="F:protein serine/threonine phosphatase activity"/>
    <property type="evidence" value="ECO:0007669"/>
    <property type="project" value="UniProtKB-EC"/>
</dbReference>
<gene>
    <name evidence="8" type="ORF">MIND_00328900</name>
</gene>
<evidence type="ECO:0000256" key="4">
    <source>
        <dbReference type="ARBA" id="ARBA00047761"/>
    </source>
</evidence>
<dbReference type="InterPro" id="IPR029021">
    <property type="entry name" value="Prot-tyrosine_phosphatase-like"/>
</dbReference>
<reference evidence="8" key="1">
    <citation type="submission" date="2020-05" db="EMBL/GenBank/DDBJ databases">
        <title>Mycena genomes resolve the evolution of fungal bioluminescence.</title>
        <authorList>
            <person name="Tsai I.J."/>
        </authorList>
    </citation>
    <scope>NUCLEOTIDE SEQUENCE</scope>
    <source>
        <strain evidence="8">171206Taipei</strain>
    </source>
</reference>
<comment type="similarity">
    <text evidence="1">Belongs to the protein-tyrosine phosphatase family. Non-receptor class dual specificity subfamily.</text>
</comment>
<dbReference type="CDD" id="cd14498">
    <property type="entry name" value="DSP"/>
    <property type="match status" value="1"/>
</dbReference>
<sequence>MLSFASPSWQTGILAQNPQKGLLASGKARLASLIVPRLYLSDYFTAHDEKELIRLNITHVVSVIDRVPSIPNCIADDHRMHISVADRSDADILQYLTQATAFIVAALEQNDDNNVLVHCFQGVSRSATIVCAYLVATTSMDSFEAVGYVQAKRPIVCPNLGFRRQLQRWSAENYGQVVREGRIAKLAGSFVETFKELKAKAGGQSSTTKLHPRLKPDP</sequence>
<dbReference type="PANTHER" id="PTHR45948:SF2">
    <property type="entry name" value="DUAL SPECIFICITY PROTEIN PHOSPHATASE"/>
    <property type="match status" value="1"/>
</dbReference>
<feature type="domain" description="Tyrosine-protein phosphatase" evidence="6">
    <location>
        <begin position="30"/>
        <end position="175"/>
    </location>
</feature>
<dbReference type="GeneID" id="59342660"/>
<comment type="caution">
    <text evidence="8">The sequence shown here is derived from an EMBL/GenBank/DDBJ whole genome shotgun (WGS) entry which is preliminary data.</text>
</comment>
<evidence type="ECO:0000256" key="2">
    <source>
        <dbReference type="ARBA" id="ARBA00022801"/>
    </source>
</evidence>
<dbReference type="SMART" id="SM00195">
    <property type="entry name" value="DSPc"/>
    <property type="match status" value="1"/>
</dbReference>
<dbReference type="GO" id="GO:0004725">
    <property type="term" value="F:protein tyrosine phosphatase activity"/>
    <property type="evidence" value="ECO:0007669"/>
    <property type="project" value="TreeGrafter"/>
</dbReference>
<dbReference type="Pfam" id="PF00782">
    <property type="entry name" value="DSPc"/>
    <property type="match status" value="1"/>
</dbReference>
<protein>
    <recommendedName>
        <fullName evidence="10">Protein-tyrosine-phosphatase</fullName>
    </recommendedName>
</protein>